<evidence type="ECO:0000313" key="20">
    <source>
        <dbReference type="EMBL" id="KRH92580.1"/>
    </source>
</evidence>
<evidence type="ECO:0000256" key="2">
    <source>
        <dbReference type="ARBA" id="ARBA00004270"/>
    </source>
</evidence>
<dbReference type="VEuPathDB" id="MicrosporidiaDB:M153_42340001272"/>
<proteinExistence type="inferred from homology"/>
<evidence type="ECO:0000256" key="16">
    <source>
        <dbReference type="ARBA" id="ARBA00023180"/>
    </source>
</evidence>
<comment type="subunit">
    <text evidence="5">Binds to both phosphatidylinositol (PI) and phosphatidylinositol 3,5-bisphosphate (PIP2).</text>
</comment>
<keyword evidence="21" id="KW-1185">Reference proteome</keyword>
<comment type="caution">
    <text evidence="20">The sequence shown here is derived from an EMBL/GenBank/DDBJ whole genome shotgun (WGS) entry which is preliminary data.</text>
</comment>
<dbReference type="InterPro" id="IPR002921">
    <property type="entry name" value="Fungal_lipase-type"/>
</dbReference>
<organism evidence="20 21">
    <name type="scientific">Pseudoloma neurophilia</name>
    <dbReference type="NCBI Taxonomy" id="146866"/>
    <lineage>
        <taxon>Eukaryota</taxon>
        <taxon>Fungi</taxon>
        <taxon>Fungi incertae sedis</taxon>
        <taxon>Microsporidia</taxon>
        <taxon>Pseudoloma</taxon>
    </lineage>
</organism>
<evidence type="ECO:0000256" key="12">
    <source>
        <dbReference type="ARBA" id="ARBA00022989"/>
    </source>
</evidence>
<comment type="subcellular location">
    <subcellularLocation>
        <location evidence="3">Endosome</location>
        <location evidence="3">Multivesicular body membrane</location>
        <topology evidence="3">Single-pass type II membrane protein</topology>
    </subcellularLocation>
    <subcellularLocation>
        <location evidence="2">Prevacuolar compartment membrane</location>
        <topology evidence="2">Single-pass type II membrane protein</topology>
    </subcellularLocation>
</comment>
<dbReference type="GO" id="GO:0006660">
    <property type="term" value="P:phosphatidylserine catabolic process"/>
    <property type="evidence" value="ECO:0007669"/>
    <property type="project" value="TreeGrafter"/>
</dbReference>
<evidence type="ECO:0000256" key="13">
    <source>
        <dbReference type="ARBA" id="ARBA00023006"/>
    </source>
</evidence>
<keyword evidence="12" id="KW-1133">Transmembrane helix</keyword>
<dbReference type="OrthoDB" id="58570at2759"/>
<evidence type="ECO:0000256" key="1">
    <source>
        <dbReference type="ARBA" id="ARBA00001024"/>
    </source>
</evidence>
<evidence type="ECO:0000256" key="18">
    <source>
        <dbReference type="ARBA" id="ARBA00029828"/>
    </source>
</evidence>
<evidence type="ECO:0000256" key="17">
    <source>
        <dbReference type="ARBA" id="ARBA00024663"/>
    </source>
</evidence>
<evidence type="ECO:0000259" key="19">
    <source>
        <dbReference type="Pfam" id="PF01764"/>
    </source>
</evidence>
<dbReference type="GO" id="GO:0032585">
    <property type="term" value="C:multivesicular body membrane"/>
    <property type="evidence" value="ECO:0007669"/>
    <property type="project" value="UniProtKB-SubCell"/>
</dbReference>
<name>A0A0R0LZS7_9MICR</name>
<keyword evidence="8" id="KW-0967">Endosome</keyword>
<keyword evidence="10" id="KW-0442">Lipid degradation</keyword>
<evidence type="ECO:0000256" key="10">
    <source>
        <dbReference type="ARBA" id="ARBA00022963"/>
    </source>
</evidence>
<sequence>MKLTQIFAKDIISHNSKQFVSKLYFCEITSANNMRFCLFALFCTVFCNIDEILTETEDNDTGIKRFLEFLIGGLKNIARIGRIFKMNKLFFRDPQESLQQFKFSPKERKFIRRMANLAHQTYSIGDFEDVDIESRNIQNKYNSSFFTIKDQTFHNFQEKDKIQTKIDAVDEKIAFITDSLKGIIYTSGDTTVIAFKGTSLTFLGIDSSNTSQKDRIFDNIIFDCKPSYDRMKEVLYIDAAQRIYDQVKQKYPKNKIVLTGHSMGAAIASIIGHKNQEYVLAFASPGDQRIITALELKEIKKETKSPRTMIQNLFFRIGTNIIHIGDCSDAIYRGACNGSIDVCKIAGYNIKTRCHTGRKFCLNKNTEFSLLAHPALKLIKTTKMLKWDVYEINQTNCSQNECRKDEPAIFLK</sequence>
<dbReference type="GO" id="GO:0034496">
    <property type="term" value="P:multivesicular body membrane disassembly"/>
    <property type="evidence" value="ECO:0007669"/>
    <property type="project" value="TreeGrafter"/>
</dbReference>
<dbReference type="GO" id="GO:0034727">
    <property type="term" value="P:piecemeal microautophagy of the nucleus"/>
    <property type="evidence" value="ECO:0007669"/>
    <property type="project" value="TreeGrafter"/>
</dbReference>
<comment type="catalytic activity">
    <reaction evidence="1">
        <text>a triacylglycerol + H2O = a diacylglycerol + a fatty acid + H(+)</text>
        <dbReference type="Rhea" id="RHEA:12044"/>
        <dbReference type="ChEBI" id="CHEBI:15377"/>
        <dbReference type="ChEBI" id="CHEBI:15378"/>
        <dbReference type="ChEBI" id="CHEBI:17855"/>
        <dbReference type="ChEBI" id="CHEBI:18035"/>
        <dbReference type="ChEBI" id="CHEBI:28868"/>
        <dbReference type="EC" id="3.1.1.3"/>
    </reaction>
</comment>
<evidence type="ECO:0000256" key="3">
    <source>
        <dbReference type="ARBA" id="ARBA00004343"/>
    </source>
</evidence>
<dbReference type="PANTHER" id="PTHR47175">
    <property type="entry name" value="LIPASE ATG15-RELATED"/>
    <property type="match status" value="1"/>
</dbReference>
<keyword evidence="11" id="KW-0735">Signal-anchor</keyword>
<evidence type="ECO:0000256" key="8">
    <source>
        <dbReference type="ARBA" id="ARBA00022753"/>
    </source>
</evidence>
<evidence type="ECO:0000256" key="15">
    <source>
        <dbReference type="ARBA" id="ARBA00023136"/>
    </source>
</evidence>
<dbReference type="EMBL" id="LGUB01000818">
    <property type="protein sequence ID" value="KRH92580.1"/>
    <property type="molecule type" value="Genomic_DNA"/>
</dbReference>
<evidence type="ECO:0000313" key="21">
    <source>
        <dbReference type="Proteomes" id="UP000051530"/>
    </source>
</evidence>
<accession>A0A0R0LZS7</accession>
<keyword evidence="14" id="KW-0443">Lipid metabolism</keyword>
<feature type="domain" description="Fungal lipase-type" evidence="19">
    <location>
        <begin position="245"/>
        <end position="271"/>
    </location>
</feature>
<dbReference type="GO" id="GO:0005775">
    <property type="term" value="C:vacuolar lumen"/>
    <property type="evidence" value="ECO:0007669"/>
    <property type="project" value="TreeGrafter"/>
</dbReference>
<dbReference type="Proteomes" id="UP000051530">
    <property type="component" value="Unassembled WGS sequence"/>
</dbReference>
<evidence type="ECO:0000256" key="11">
    <source>
        <dbReference type="ARBA" id="ARBA00022968"/>
    </source>
</evidence>
<dbReference type="GO" id="GO:0004620">
    <property type="term" value="F:phospholipase activity"/>
    <property type="evidence" value="ECO:0007669"/>
    <property type="project" value="TreeGrafter"/>
</dbReference>
<dbReference type="GO" id="GO:0004806">
    <property type="term" value="F:triacylglycerol lipase activity"/>
    <property type="evidence" value="ECO:0007669"/>
    <property type="project" value="UniProtKB-EC"/>
</dbReference>
<dbReference type="Gene3D" id="3.40.50.1820">
    <property type="entry name" value="alpha/beta hydrolase"/>
    <property type="match status" value="1"/>
</dbReference>
<dbReference type="GO" id="GO:0046461">
    <property type="term" value="P:neutral lipid catabolic process"/>
    <property type="evidence" value="ECO:0007669"/>
    <property type="project" value="TreeGrafter"/>
</dbReference>
<evidence type="ECO:0000256" key="5">
    <source>
        <dbReference type="ARBA" id="ARBA00011137"/>
    </source>
</evidence>
<evidence type="ECO:0000256" key="7">
    <source>
        <dbReference type="ARBA" id="ARBA00022692"/>
    </source>
</evidence>
<keyword evidence="16" id="KW-0325">Glycoprotein</keyword>
<evidence type="ECO:0000256" key="6">
    <source>
        <dbReference type="ARBA" id="ARBA00013279"/>
    </source>
</evidence>
<comment type="function">
    <text evidence="17">Lipase which is essential for lysis of subvacuolar cytoplasm to vacuole targeted bodies and intravacuolar autophagic bodies. Involved in the lysis of intravacuolar multivesicular body (MVB) vesicles. The intravacuolar membrane disintegration by ATG15 is critical to life span extension.</text>
</comment>
<keyword evidence="15" id="KW-0472">Membrane</keyword>
<keyword evidence="13" id="KW-0072">Autophagy</keyword>
<evidence type="ECO:0000256" key="9">
    <source>
        <dbReference type="ARBA" id="ARBA00022801"/>
    </source>
</evidence>
<protein>
    <recommendedName>
        <fullName evidence="6">triacylglycerol lipase</fullName>
        <ecNumber evidence="6">3.1.1.3</ecNumber>
    </recommendedName>
    <alternativeName>
        <fullName evidence="18">Autophagy-related protein 15</fullName>
    </alternativeName>
</protein>
<comment type="similarity">
    <text evidence="4">Belongs to the AB hydrolase superfamily. Lipase family.</text>
</comment>
<dbReference type="InterPro" id="IPR029058">
    <property type="entry name" value="AB_hydrolase_fold"/>
</dbReference>
<evidence type="ECO:0000256" key="4">
    <source>
        <dbReference type="ARBA" id="ARBA00010701"/>
    </source>
</evidence>
<dbReference type="PANTHER" id="PTHR47175:SF2">
    <property type="entry name" value="LIPASE ATG15-RELATED"/>
    <property type="match status" value="1"/>
</dbReference>
<keyword evidence="9" id="KW-0378">Hydrolase</keyword>
<dbReference type="EC" id="3.1.1.3" evidence="6"/>
<reference evidence="20 21" key="1">
    <citation type="submission" date="2015-07" db="EMBL/GenBank/DDBJ databases">
        <title>The genome of Pseudoloma neurophilia, a relevant intracellular parasite of the zebrafish.</title>
        <authorList>
            <person name="Ndikumana S."/>
            <person name="Pelin A."/>
            <person name="Sanders J."/>
            <person name="Corradi N."/>
        </authorList>
    </citation>
    <scope>NUCLEOTIDE SEQUENCE [LARGE SCALE GENOMIC DNA]</scope>
    <source>
        <strain evidence="20 21">MK1</strain>
    </source>
</reference>
<keyword evidence="7" id="KW-0812">Transmembrane</keyword>
<dbReference type="Pfam" id="PF01764">
    <property type="entry name" value="Lipase_3"/>
    <property type="match status" value="1"/>
</dbReference>
<dbReference type="AlphaFoldDB" id="A0A0R0LZS7"/>
<dbReference type="InterPro" id="IPR050805">
    <property type="entry name" value="ATG15_Lipase"/>
</dbReference>
<gene>
    <name evidence="20" type="ORF">M153_42340001272</name>
</gene>
<evidence type="ECO:0000256" key="14">
    <source>
        <dbReference type="ARBA" id="ARBA00023098"/>
    </source>
</evidence>
<dbReference type="SUPFAM" id="SSF53474">
    <property type="entry name" value="alpha/beta-Hydrolases"/>
    <property type="match status" value="1"/>
</dbReference>